<feature type="transmembrane region" description="Helical" evidence="1">
    <location>
        <begin position="7"/>
        <end position="28"/>
    </location>
</feature>
<dbReference type="KEGG" id="paek:D3873_12115"/>
<name>A0A385YY40_9BACL</name>
<organism evidence="2 3">
    <name type="scientific">Paenisporosarcina cavernae</name>
    <dbReference type="NCBI Taxonomy" id="2320858"/>
    <lineage>
        <taxon>Bacteria</taxon>
        <taxon>Bacillati</taxon>
        <taxon>Bacillota</taxon>
        <taxon>Bacilli</taxon>
        <taxon>Bacillales</taxon>
        <taxon>Caryophanaceae</taxon>
        <taxon>Paenisporosarcina</taxon>
    </lineage>
</organism>
<protein>
    <submittedName>
        <fullName evidence="2">Uncharacterized protein</fullName>
    </submittedName>
</protein>
<keyword evidence="1" id="KW-1133">Transmembrane helix</keyword>
<evidence type="ECO:0000313" key="3">
    <source>
        <dbReference type="Proteomes" id="UP000265725"/>
    </source>
</evidence>
<dbReference type="AlphaFoldDB" id="A0A385YY40"/>
<keyword evidence="1" id="KW-0472">Membrane</keyword>
<reference evidence="3" key="1">
    <citation type="submission" date="2018-09" db="EMBL/GenBank/DDBJ databases">
        <authorList>
            <person name="Zhu H."/>
        </authorList>
    </citation>
    <scope>NUCLEOTIDE SEQUENCE [LARGE SCALE GENOMIC DNA]</scope>
    <source>
        <strain evidence="3">K2R23-3</strain>
    </source>
</reference>
<feature type="transmembrane region" description="Helical" evidence="1">
    <location>
        <begin position="34"/>
        <end position="56"/>
    </location>
</feature>
<accession>A0A385YY40</accession>
<dbReference type="EMBL" id="CP032418">
    <property type="protein sequence ID" value="AYC30538.1"/>
    <property type="molecule type" value="Genomic_DNA"/>
</dbReference>
<keyword evidence="1" id="KW-0812">Transmembrane</keyword>
<proteinExistence type="predicted"/>
<sequence>MKYIGIFIGVLIMTFLLFLLAGMVFNASSTDESSVLLIVIALQNAVIISFLLYMALAKTTKVGIRRKKA</sequence>
<gene>
    <name evidence="2" type="ORF">D3873_12115</name>
</gene>
<dbReference type="Proteomes" id="UP000265725">
    <property type="component" value="Chromosome"/>
</dbReference>
<dbReference type="RefSeq" id="WP_119884255.1">
    <property type="nucleotide sequence ID" value="NZ_CP032418.1"/>
</dbReference>
<evidence type="ECO:0000313" key="2">
    <source>
        <dbReference type="EMBL" id="AYC30538.1"/>
    </source>
</evidence>
<keyword evidence="3" id="KW-1185">Reference proteome</keyword>
<evidence type="ECO:0000256" key="1">
    <source>
        <dbReference type="SAM" id="Phobius"/>
    </source>
</evidence>